<dbReference type="RefSeq" id="WP_075130600.1">
    <property type="nucleotide sequence ID" value="NZ_MSIF01000001.1"/>
</dbReference>
<keyword evidence="4" id="KW-1185">Reference proteome</keyword>
<gene>
    <name evidence="3" type="ORF">BLA60_00080</name>
</gene>
<name>A0A7Z0WS00_9PSEU</name>
<protein>
    <recommendedName>
        <fullName evidence="2">Lipid/polyisoprenoid-binding YceI-like domain-containing protein</fullName>
    </recommendedName>
</protein>
<dbReference type="SUPFAM" id="SSF101874">
    <property type="entry name" value="YceI-like"/>
    <property type="match status" value="1"/>
</dbReference>
<dbReference type="SMART" id="SM00867">
    <property type="entry name" value="YceI"/>
    <property type="match status" value="1"/>
</dbReference>
<dbReference type="PANTHER" id="PTHR34406:SF1">
    <property type="entry name" value="PROTEIN YCEI"/>
    <property type="match status" value="1"/>
</dbReference>
<reference evidence="3 4" key="1">
    <citation type="submission" date="2016-12" db="EMBL/GenBank/DDBJ databases">
        <title>The draft genome sequence of Actinophytocola xinjiangensis.</title>
        <authorList>
            <person name="Wang W."/>
            <person name="Yuan L."/>
        </authorList>
    </citation>
    <scope>NUCLEOTIDE SEQUENCE [LARGE SCALE GENOMIC DNA]</scope>
    <source>
        <strain evidence="3 4">CGMCC 4.4663</strain>
    </source>
</reference>
<feature type="domain" description="Lipid/polyisoprenoid-binding YceI-like" evidence="2">
    <location>
        <begin position="16"/>
        <end position="182"/>
    </location>
</feature>
<evidence type="ECO:0000313" key="4">
    <source>
        <dbReference type="Proteomes" id="UP000185696"/>
    </source>
</evidence>
<dbReference type="Proteomes" id="UP000185696">
    <property type="component" value="Unassembled WGS sequence"/>
</dbReference>
<comment type="caution">
    <text evidence="3">The sequence shown here is derived from an EMBL/GenBank/DDBJ whole genome shotgun (WGS) entry which is preliminary data.</text>
</comment>
<evidence type="ECO:0000313" key="3">
    <source>
        <dbReference type="EMBL" id="OLF13649.1"/>
    </source>
</evidence>
<comment type="similarity">
    <text evidence="1">Belongs to the UPF0312 family.</text>
</comment>
<dbReference type="Pfam" id="PF04264">
    <property type="entry name" value="YceI"/>
    <property type="match status" value="1"/>
</dbReference>
<dbReference type="InterPro" id="IPR007372">
    <property type="entry name" value="Lipid/polyisoprenoid-bd_YceI"/>
</dbReference>
<dbReference type="AlphaFoldDB" id="A0A7Z0WS00"/>
<evidence type="ECO:0000256" key="1">
    <source>
        <dbReference type="ARBA" id="ARBA00008812"/>
    </source>
</evidence>
<organism evidence="3 4">
    <name type="scientific">Actinophytocola xinjiangensis</name>
    <dbReference type="NCBI Taxonomy" id="485602"/>
    <lineage>
        <taxon>Bacteria</taxon>
        <taxon>Bacillati</taxon>
        <taxon>Actinomycetota</taxon>
        <taxon>Actinomycetes</taxon>
        <taxon>Pseudonocardiales</taxon>
        <taxon>Pseudonocardiaceae</taxon>
    </lineage>
</organism>
<dbReference type="InterPro" id="IPR036761">
    <property type="entry name" value="TTHA0802/YceI-like_sf"/>
</dbReference>
<dbReference type="Gene3D" id="2.40.128.110">
    <property type="entry name" value="Lipid/polyisoprenoid-binding, YceI-like"/>
    <property type="match status" value="1"/>
</dbReference>
<proteinExistence type="inferred from homology"/>
<sequence length="194" mass="21051">MSSTTVEIPPGYVTGTWDIDPAHTDVGFVVRHLVVTKVRGKFSDVKGTIVTTDNPLDSSVDITIGLASISTHNDTRDEHLRSPDFFEVETYPEMTYKASGARQDGENFVLDGELSLKGVTKVVPLTFELNGFSADPWGGTRAGFSATAQINRKDFNVNFEGVQNGLAVVGDKIDIQIEVESVLRQPENTETSGS</sequence>
<dbReference type="EMBL" id="MSIF01000001">
    <property type="protein sequence ID" value="OLF13649.1"/>
    <property type="molecule type" value="Genomic_DNA"/>
</dbReference>
<dbReference type="PANTHER" id="PTHR34406">
    <property type="entry name" value="PROTEIN YCEI"/>
    <property type="match status" value="1"/>
</dbReference>
<dbReference type="OrthoDB" id="9811006at2"/>
<evidence type="ECO:0000259" key="2">
    <source>
        <dbReference type="SMART" id="SM00867"/>
    </source>
</evidence>
<accession>A0A7Z0WS00</accession>